<dbReference type="AlphaFoldDB" id="A0A0F9N119"/>
<keyword evidence="8 9" id="KW-0472">Membrane</keyword>
<dbReference type="Pfam" id="PF07963">
    <property type="entry name" value="N_methyl"/>
    <property type="match status" value="1"/>
</dbReference>
<accession>A0A0F9N119</accession>
<dbReference type="GO" id="GO:0005886">
    <property type="term" value="C:plasma membrane"/>
    <property type="evidence" value="ECO:0007669"/>
    <property type="project" value="UniProtKB-SubCell"/>
</dbReference>
<dbReference type="PROSITE" id="PS00409">
    <property type="entry name" value="PROKAR_NTER_METHYL"/>
    <property type="match status" value="1"/>
</dbReference>
<evidence type="ECO:0000256" key="7">
    <source>
        <dbReference type="ARBA" id="ARBA00022989"/>
    </source>
</evidence>
<evidence type="ECO:0000256" key="4">
    <source>
        <dbReference type="ARBA" id="ARBA00022481"/>
    </source>
</evidence>
<dbReference type="SUPFAM" id="SSF54523">
    <property type="entry name" value="Pili subunits"/>
    <property type="match status" value="1"/>
</dbReference>
<dbReference type="GO" id="GO:0015628">
    <property type="term" value="P:protein secretion by the type II secretion system"/>
    <property type="evidence" value="ECO:0007669"/>
    <property type="project" value="InterPro"/>
</dbReference>
<keyword evidence="7 9" id="KW-1133">Transmembrane helix</keyword>
<dbReference type="GO" id="GO:0015627">
    <property type="term" value="C:type II protein secretion system complex"/>
    <property type="evidence" value="ECO:0007669"/>
    <property type="project" value="InterPro"/>
</dbReference>
<proteinExistence type="inferred from homology"/>
<evidence type="ECO:0000256" key="6">
    <source>
        <dbReference type="ARBA" id="ARBA00022692"/>
    </source>
</evidence>
<keyword evidence="3" id="KW-1003">Cell membrane</keyword>
<keyword evidence="4" id="KW-0488">Methylation</keyword>
<evidence type="ECO:0000313" key="10">
    <source>
        <dbReference type="EMBL" id="KKM82550.1"/>
    </source>
</evidence>
<evidence type="ECO:0000256" key="1">
    <source>
        <dbReference type="ARBA" id="ARBA00004377"/>
    </source>
</evidence>
<dbReference type="InterPro" id="IPR045584">
    <property type="entry name" value="Pilin-like"/>
</dbReference>
<dbReference type="InterPro" id="IPR012902">
    <property type="entry name" value="N_methyl_site"/>
</dbReference>
<comment type="caution">
    <text evidence="10">The sequence shown here is derived from an EMBL/GenBank/DDBJ whole genome shotgun (WGS) entry which is preliminary data.</text>
</comment>
<dbReference type="NCBIfam" id="TIGR02532">
    <property type="entry name" value="IV_pilin_GFxxxE"/>
    <property type="match status" value="1"/>
</dbReference>
<comment type="similarity">
    <text evidence="2">Belongs to the GSP I family.</text>
</comment>
<dbReference type="EMBL" id="LAZR01007846">
    <property type="protein sequence ID" value="KKM82550.1"/>
    <property type="molecule type" value="Genomic_DNA"/>
</dbReference>
<keyword evidence="5" id="KW-0997">Cell inner membrane</keyword>
<evidence type="ECO:0008006" key="11">
    <source>
        <dbReference type="Google" id="ProtNLM"/>
    </source>
</evidence>
<dbReference type="PANTHER" id="PTHR38779">
    <property type="entry name" value="TYPE II SECRETION SYSTEM PROTEIN I-RELATED"/>
    <property type="match status" value="1"/>
</dbReference>
<evidence type="ECO:0000256" key="8">
    <source>
        <dbReference type="ARBA" id="ARBA00023136"/>
    </source>
</evidence>
<name>A0A0F9N119_9ZZZZ</name>
<organism evidence="10">
    <name type="scientific">marine sediment metagenome</name>
    <dbReference type="NCBI Taxonomy" id="412755"/>
    <lineage>
        <taxon>unclassified sequences</taxon>
        <taxon>metagenomes</taxon>
        <taxon>ecological metagenomes</taxon>
    </lineage>
</organism>
<protein>
    <recommendedName>
        <fullName evidence="11">Type II secretion system protein GspI C-terminal domain-containing protein</fullName>
    </recommendedName>
</protein>
<feature type="transmembrane region" description="Helical" evidence="9">
    <location>
        <begin position="12"/>
        <end position="36"/>
    </location>
</feature>
<sequence length="125" mass="14016">MLGLHKNRGFTLIEIMIAIAIIAIGIFGVMSLIITVMKGNTLSKRVTTATTIAQDKMEDFKRMDYASVVYGSDTNTDYDTDYYWEADVEDDTPATDTKTITVDVYWNPAAVNEKHKVELKTIIAQ</sequence>
<evidence type="ECO:0000256" key="9">
    <source>
        <dbReference type="SAM" id="Phobius"/>
    </source>
</evidence>
<comment type="subcellular location">
    <subcellularLocation>
        <location evidence="1">Cell inner membrane</location>
        <topology evidence="1">Single-pass membrane protein</topology>
    </subcellularLocation>
</comment>
<reference evidence="10" key="1">
    <citation type="journal article" date="2015" name="Nature">
        <title>Complex archaea that bridge the gap between prokaryotes and eukaryotes.</title>
        <authorList>
            <person name="Spang A."/>
            <person name="Saw J.H."/>
            <person name="Jorgensen S.L."/>
            <person name="Zaremba-Niedzwiedzka K."/>
            <person name="Martijn J."/>
            <person name="Lind A.E."/>
            <person name="van Eijk R."/>
            <person name="Schleper C."/>
            <person name="Guy L."/>
            <person name="Ettema T.J."/>
        </authorList>
    </citation>
    <scope>NUCLEOTIDE SEQUENCE</scope>
</reference>
<dbReference type="PANTHER" id="PTHR38779:SF2">
    <property type="entry name" value="TYPE II SECRETION SYSTEM PROTEIN I-RELATED"/>
    <property type="match status" value="1"/>
</dbReference>
<evidence type="ECO:0000256" key="5">
    <source>
        <dbReference type="ARBA" id="ARBA00022519"/>
    </source>
</evidence>
<gene>
    <name evidence="10" type="ORF">LCGC14_1318400</name>
</gene>
<dbReference type="Gene3D" id="3.30.700.10">
    <property type="entry name" value="Glycoprotein, Type 4 Pilin"/>
    <property type="match status" value="1"/>
</dbReference>
<evidence type="ECO:0000256" key="3">
    <source>
        <dbReference type="ARBA" id="ARBA00022475"/>
    </source>
</evidence>
<evidence type="ECO:0000256" key="2">
    <source>
        <dbReference type="ARBA" id="ARBA00008358"/>
    </source>
</evidence>
<keyword evidence="6 9" id="KW-0812">Transmembrane</keyword>
<dbReference type="InterPro" id="IPR010052">
    <property type="entry name" value="T2SS_protein-GspI"/>
</dbReference>